<dbReference type="EMBL" id="JAPQKS010000001">
    <property type="protein sequence ID" value="KAJ5249257.1"/>
    <property type="molecule type" value="Genomic_DNA"/>
</dbReference>
<feature type="active site" evidence="2">
    <location>
        <position position="53"/>
    </location>
</feature>
<protein>
    <recommendedName>
        <fullName evidence="5">Diaminopimelate epimerase-like protein</fullName>
    </recommendedName>
</protein>
<dbReference type="GO" id="GO:0016853">
    <property type="term" value="F:isomerase activity"/>
    <property type="evidence" value="ECO:0007669"/>
    <property type="project" value="UniProtKB-KW"/>
</dbReference>
<reference evidence="3" key="1">
    <citation type="submission" date="2022-11" db="EMBL/GenBank/DDBJ databases">
        <authorList>
            <person name="Petersen C."/>
        </authorList>
    </citation>
    <scope>NUCLEOTIDE SEQUENCE</scope>
    <source>
        <strain evidence="3">IBT 19713</strain>
    </source>
</reference>
<keyword evidence="1" id="KW-0413">Isomerase</keyword>
<dbReference type="RefSeq" id="XP_058336036.1">
    <property type="nucleotide sequence ID" value="XM_058470005.1"/>
</dbReference>
<dbReference type="Proteomes" id="UP001150941">
    <property type="component" value="Unassembled WGS sequence"/>
</dbReference>
<dbReference type="PANTHER" id="PTHR13774:SF39">
    <property type="entry name" value="BIOSYNTHESIS PROTEIN, PUTATIVE-RELATED"/>
    <property type="match status" value="1"/>
</dbReference>
<dbReference type="SUPFAM" id="SSF54506">
    <property type="entry name" value="Diaminopimelate epimerase-like"/>
    <property type="match status" value="1"/>
</dbReference>
<evidence type="ECO:0000313" key="4">
    <source>
        <dbReference type="Proteomes" id="UP001150941"/>
    </source>
</evidence>
<dbReference type="GeneID" id="83197308"/>
<dbReference type="Pfam" id="PF02567">
    <property type="entry name" value="PhzC-PhzF"/>
    <property type="match status" value="1"/>
</dbReference>
<dbReference type="GO" id="GO:0005737">
    <property type="term" value="C:cytoplasm"/>
    <property type="evidence" value="ECO:0007669"/>
    <property type="project" value="TreeGrafter"/>
</dbReference>
<evidence type="ECO:0000256" key="1">
    <source>
        <dbReference type="ARBA" id="ARBA00023235"/>
    </source>
</evidence>
<name>A0A9W9PKU1_9EURO</name>
<dbReference type="InterPro" id="IPR003719">
    <property type="entry name" value="Phenazine_PhzF-like"/>
</dbReference>
<dbReference type="PANTHER" id="PTHR13774">
    <property type="entry name" value="PHENAZINE BIOSYNTHESIS PROTEIN"/>
    <property type="match status" value="1"/>
</dbReference>
<accession>A0A9W9PKU1</accession>
<dbReference type="PIRSF" id="PIRSF016184">
    <property type="entry name" value="PhzC_PhzF"/>
    <property type="match status" value="1"/>
</dbReference>
<evidence type="ECO:0000313" key="3">
    <source>
        <dbReference type="EMBL" id="KAJ5249257.1"/>
    </source>
</evidence>
<organism evidence="3 4">
    <name type="scientific">Penicillium chermesinum</name>
    <dbReference type="NCBI Taxonomy" id="63820"/>
    <lineage>
        <taxon>Eukaryota</taxon>
        <taxon>Fungi</taxon>
        <taxon>Dikarya</taxon>
        <taxon>Ascomycota</taxon>
        <taxon>Pezizomycotina</taxon>
        <taxon>Eurotiomycetes</taxon>
        <taxon>Eurotiomycetidae</taxon>
        <taxon>Eurotiales</taxon>
        <taxon>Aspergillaceae</taxon>
        <taxon>Penicillium</taxon>
    </lineage>
</organism>
<dbReference type="AlphaFoldDB" id="A0A9W9PKU1"/>
<comment type="caution">
    <text evidence="3">The sequence shown here is derived from an EMBL/GenBank/DDBJ whole genome shotgun (WGS) entry which is preliminary data.</text>
</comment>
<dbReference type="Gene3D" id="3.10.310.10">
    <property type="entry name" value="Diaminopimelate Epimerase, Chain A, domain 1"/>
    <property type="match status" value="2"/>
</dbReference>
<gene>
    <name evidence="3" type="ORF">N7468_000708</name>
</gene>
<evidence type="ECO:0008006" key="5">
    <source>
        <dbReference type="Google" id="ProtNLM"/>
    </source>
</evidence>
<evidence type="ECO:0000256" key="2">
    <source>
        <dbReference type="PIRSR" id="PIRSR016184-1"/>
    </source>
</evidence>
<sequence>MSSPTNATAHAMRVFPVTLDAPGSAGNPTTVFLNAGRLTSVEMQQLAQACKHECGFVVAGPVLAGNADPPRYNVSIKFWVPGHEMEMCGHATIGALWLMDRLGMFANAPNVSVSTKAGTYEALLLPEIDKGSDGSMVRKHICISQPRGTAKFLSQDACQLIAEALDISTDKMADLEGVQNAITSRTKTLVPLKDVETLNSLQPSQDSVRHVCETIGSTGLYPYAMVGDTTFSARQFPKSSGYLEDPATGIAATALVCGLLRREVIPIGTTEPIIVMQGWAMGCPSEIRVKLRRASSGDVVGYWLTGNVVDMQVDEPVLSMLNRITR</sequence>
<dbReference type="OrthoDB" id="75169at2759"/>
<reference evidence="3" key="2">
    <citation type="journal article" date="2023" name="IMA Fungus">
        <title>Comparative genomic study of the Penicillium genus elucidates a diverse pangenome and 15 lateral gene transfer events.</title>
        <authorList>
            <person name="Petersen C."/>
            <person name="Sorensen T."/>
            <person name="Nielsen M.R."/>
            <person name="Sondergaard T.E."/>
            <person name="Sorensen J.L."/>
            <person name="Fitzpatrick D.A."/>
            <person name="Frisvad J.C."/>
            <person name="Nielsen K.L."/>
        </authorList>
    </citation>
    <scope>NUCLEOTIDE SEQUENCE</scope>
    <source>
        <strain evidence="3">IBT 19713</strain>
    </source>
</reference>
<proteinExistence type="predicted"/>
<keyword evidence="4" id="KW-1185">Reference proteome</keyword>
<dbReference type="NCBIfam" id="TIGR00654">
    <property type="entry name" value="PhzF_family"/>
    <property type="match status" value="1"/>
</dbReference>